<dbReference type="EMBL" id="JAAIUW010000001">
    <property type="protein sequence ID" value="KAF7843430.1"/>
    <property type="molecule type" value="Genomic_DNA"/>
</dbReference>
<evidence type="ECO:0000259" key="1">
    <source>
        <dbReference type="Pfam" id="PF00646"/>
    </source>
</evidence>
<name>A0A834XDL1_9FABA</name>
<feature type="domain" description="F-box" evidence="1">
    <location>
        <begin position="21"/>
        <end position="61"/>
    </location>
</feature>
<dbReference type="SUPFAM" id="SSF81383">
    <property type="entry name" value="F-box domain"/>
    <property type="match status" value="1"/>
</dbReference>
<reference evidence="2" key="1">
    <citation type="submission" date="2020-09" db="EMBL/GenBank/DDBJ databases">
        <title>Genome-Enabled Discovery of Anthraquinone Biosynthesis in Senna tora.</title>
        <authorList>
            <person name="Kang S.-H."/>
            <person name="Pandey R.P."/>
            <person name="Lee C.-M."/>
            <person name="Sim J.-S."/>
            <person name="Jeong J.-T."/>
            <person name="Choi B.-S."/>
            <person name="Jung M."/>
            <person name="Ginzburg D."/>
            <person name="Zhao K."/>
            <person name="Won S.Y."/>
            <person name="Oh T.-J."/>
            <person name="Yu Y."/>
            <person name="Kim N.-H."/>
            <person name="Lee O.R."/>
            <person name="Lee T.-H."/>
            <person name="Bashyal P."/>
            <person name="Kim T.-S."/>
            <person name="Lee W.-H."/>
            <person name="Kawkins C."/>
            <person name="Kim C.-K."/>
            <person name="Kim J.S."/>
            <person name="Ahn B.O."/>
            <person name="Rhee S.Y."/>
            <person name="Sohng J.K."/>
        </authorList>
    </citation>
    <scope>NUCLEOTIDE SEQUENCE</scope>
    <source>
        <tissue evidence="2">Leaf</tissue>
    </source>
</reference>
<dbReference type="InterPro" id="IPR053772">
    <property type="entry name" value="At1g61320/At1g61330-like"/>
</dbReference>
<dbReference type="InterPro" id="IPR036047">
    <property type="entry name" value="F-box-like_dom_sf"/>
</dbReference>
<dbReference type="AlphaFoldDB" id="A0A834XDL1"/>
<organism evidence="2 3">
    <name type="scientific">Senna tora</name>
    <dbReference type="NCBI Taxonomy" id="362788"/>
    <lineage>
        <taxon>Eukaryota</taxon>
        <taxon>Viridiplantae</taxon>
        <taxon>Streptophyta</taxon>
        <taxon>Embryophyta</taxon>
        <taxon>Tracheophyta</taxon>
        <taxon>Spermatophyta</taxon>
        <taxon>Magnoliopsida</taxon>
        <taxon>eudicotyledons</taxon>
        <taxon>Gunneridae</taxon>
        <taxon>Pentapetalae</taxon>
        <taxon>rosids</taxon>
        <taxon>fabids</taxon>
        <taxon>Fabales</taxon>
        <taxon>Fabaceae</taxon>
        <taxon>Caesalpinioideae</taxon>
        <taxon>Cassia clade</taxon>
        <taxon>Senna</taxon>
    </lineage>
</organism>
<gene>
    <name evidence="2" type="ORF">G2W53_000335</name>
</gene>
<evidence type="ECO:0000313" key="2">
    <source>
        <dbReference type="EMBL" id="KAF7843430.1"/>
    </source>
</evidence>
<evidence type="ECO:0000313" key="3">
    <source>
        <dbReference type="Proteomes" id="UP000634136"/>
    </source>
</evidence>
<dbReference type="Pfam" id="PF00646">
    <property type="entry name" value="F-box"/>
    <property type="match status" value="1"/>
</dbReference>
<keyword evidence="3" id="KW-1185">Reference proteome</keyword>
<accession>A0A834XDL1</accession>
<dbReference type="OrthoDB" id="1434110at2759"/>
<dbReference type="PANTHER" id="PTHR34145">
    <property type="entry name" value="OS02G0105600 PROTEIN"/>
    <property type="match status" value="1"/>
</dbReference>
<protein>
    <submittedName>
        <fullName evidence="2">F-box/LRR-repeat protein</fullName>
    </submittedName>
</protein>
<dbReference type="InterPro" id="IPR001810">
    <property type="entry name" value="F-box_dom"/>
</dbReference>
<comment type="caution">
    <text evidence="2">The sequence shown here is derived from an EMBL/GenBank/DDBJ whole genome shotgun (WGS) entry which is preliminary data.</text>
</comment>
<dbReference type="Proteomes" id="UP000634136">
    <property type="component" value="Unassembled WGS sequence"/>
</dbReference>
<proteinExistence type="predicted"/>
<sequence length="130" mass="14822">MSSRIPHGANSTIKIDNSDKIFCFPKDLWHHILFLLPLEDAVTTSSVSKAMLKAWTSLPILEFHFDHKDGEDLGKFVRSINDSLSVLKQHRAFINTFSLKLDMESEDLDDLDLISDQFGDAQGMDFFTYP</sequence>